<feature type="transmembrane region" description="Helical" evidence="15">
    <location>
        <begin position="194"/>
        <end position="212"/>
    </location>
</feature>
<accession>A0A7R8X3Z1</accession>
<dbReference type="AlphaFoldDB" id="A0A7R8X3Z1"/>
<comment type="catalytic activity">
    <reaction evidence="14">
        <text>Ca(2+)(in) = Ca(2+)(out)</text>
        <dbReference type="Rhea" id="RHEA:29671"/>
        <dbReference type="ChEBI" id="CHEBI:29108"/>
    </reaction>
</comment>
<keyword evidence="3 15" id="KW-0813">Transport</keyword>
<evidence type="ECO:0000256" key="11">
    <source>
        <dbReference type="ARBA" id="ARBA00023128"/>
    </source>
</evidence>
<dbReference type="EMBL" id="CAJPEV010000243">
    <property type="protein sequence ID" value="CAG0882879.1"/>
    <property type="molecule type" value="Genomic_DNA"/>
</dbReference>
<keyword evidence="9 15" id="KW-1133">Transmembrane helix</keyword>
<evidence type="ECO:0000256" key="8">
    <source>
        <dbReference type="ARBA" id="ARBA00022837"/>
    </source>
</evidence>
<dbReference type="GO" id="GO:0051560">
    <property type="term" value="P:mitochondrial calcium ion homeostasis"/>
    <property type="evidence" value="ECO:0007669"/>
    <property type="project" value="UniProtKB-UniRule"/>
</dbReference>
<keyword evidence="4 15" id="KW-0109">Calcium transport</keyword>
<evidence type="ECO:0000256" key="14">
    <source>
        <dbReference type="ARBA" id="ARBA00036634"/>
    </source>
</evidence>
<feature type="transmembrane region" description="Helical" evidence="15">
    <location>
        <begin position="162"/>
        <end position="182"/>
    </location>
</feature>
<evidence type="ECO:0000256" key="3">
    <source>
        <dbReference type="ARBA" id="ARBA00022448"/>
    </source>
</evidence>
<evidence type="ECO:0000256" key="6">
    <source>
        <dbReference type="ARBA" id="ARBA00022692"/>
    </source>
</evidence>
<dbReference type="InterPro" id="IPR039055">
    <property type="entry name" value="MCU_fam"/>
</dbReference>
<evidence type="ECO:0000256" key="15">
    <source>
        <dbReference type="RuleBase" id="RU367035"/>
    </source>
</evidence>
<dbReference type="GO" id="GO:1990246">
    <property type="term" value="C:uniplex complex"/>
    <property type="evidence" value="ECO:0007669"/>
    <property type="project" value="TreeGrafter"/>
</dbReference>
<sequence>MEVTVDYYRGLPVIEVPLPSRHERCRFTLRPISNTVGDFLEMLKVEDKGIDRVAAYTPDGVKIASSTTIEALMESHFLLVVNDMQHQVHTPEKERLTQEQMLSLSDVRNLVSQLYESLHVEQHQLQKERLLLGELEELQTQLRPLEDAHAELLRRAEIRTSIFTWMGLGYMAIQFGVLARLTWWEYSWDIMEPVTYFVTYATAMAGYAYFLLTRQECIYPDARDRQFLKIFHKKANKSGWDVQRYNDLCNSIHEVQQELFRIRDPMHLHIPAHQLHGSLPENFPKHAMSKTRLKLLQILKDPLASSSSPQSES</sequence>
<dbReference type="PANTHER" id="PTHR13462:SF10">
    <property type="entry name" value="CALCIUM UNIPORTER PROTEIN, MITOCHONDRIAL"/>
    <property type="match status" value="1"/>
</dbReference>
<keyword evidence="6 15" id="KW-0812">Transmembrane</keyword>
<evidence type="ECO:0000256" key="13">
    <source>
        <dbReference type="ARBA" id="ARBA00023303"/>
    </source>
</evidence>
<dbReference type="InterPro" id="IPR006769">
    <property type="entry name" value="MCU_C"/>
</dbReference>
<feature type="domain" description="Calcium uniporter protein C-terminal" evidence="16">
    <location>
        <begin position="46"/>
        <end position="248"/>
    </location>
</feature>
<evidence type="ECO:0000256" key="4">
    <source>
        <dbReference type="ARBA" id="ARBA00022568"/>
    </source>
</evidence>
<reference evidence="17" key="1">
    <citation type="submission" date="2020-11" db="EMBL/GenBank/DDBJ databases">
        <authorList>
            <person name="Tran Van P."/>
        </authorList>
    </citation>
    <scope>NUCLEOTIDE SEQUENCE</scope>
</reference>
<evidence type="ECO:0000256" key="7">
    <source>
        <dbReference type="ARBA" id="ARBA00022792"/>
    </source>
</evidence>
<keyword evidence="11 15" id="KW-0496">Mitochondrion</keyword>
<keyword evidence="18" id="KW-1185">Reference proteome</keyword>
<name>A0A7R8X3Z1_9CRUS</name>
<dbReference type="EMBL" id="LR899760">
    <property type="protein sequence ID" value="CAD7242277.1"/>
    <property type="molecule type" value="Genomic_DNA"/>
</dbReference>
<evidence type="ECO:0000256" key="12">
    <source>
        <dbReference type="ARBA" id="ARBA00023136"/>
    </source>
</evidence>
<keyword evidence="10 15" id="KW-0406">Ion transport</keyword>
<protein>
    <recommendedName>
        <fullName evidence="15">Calcium uniporter protein</fullName>
    </recommendedName>
</protein>
<dbReference type="GO" id="GO:0005262">
    <property type="term" value="F:calcium channel activity"/>
    <property type="evidence" value="ECO:0007669"/>
    <property type="project" value="UniProtKB-UniRule"/>
</dbReference>
<keyword evidence="12 15" id="KW-0472">Membrane</keyword>
<comment type="domain">
    <text evidence="15">The selectivity filter, in which calcium ions are arranged in single file, is composed of two acidic rings separated by one helical turn along the central axis of the channel pore.</text>
</comment>
<dbReference type="OrthoDB" id="278338at2759"/>
<comment type="subcellular location">
    <subcellularLocation>
        <location evidence="1 15">Mitochondrion inner membrane</location>
        <topology evidence="1 15">Multi-pass membrane protein</topology>
    </subcellularLocation>
</comment>
<evidence type="ECO:0000313" key="18">
    <source>
        <dbReference type="Proteomes" id="UP000677054"/>
    </source>
</evidence>
<keyword evidence="5 15" id="KW-0107">Calcium channel</keyword>
<dbReference type="GO" id="GO:0036444">
    <property type="term" value="P:calcium import into the mitochondrion"/>
    <property type="evidence" value="ECO:0007669"/>
    <property type="project" value="UniProtKB-ARBA"/>
</dbReference>
<keyword evidence="7 15" id="KW-0999">Mitochondrion inner membrane</keyword>
<evidence type="ECO:0000313" key="17">
    <source>
        <dbReference type="EMBL" id="CAD7242277.1"/>
    </source>
</evidence>
<evidence type="ECO:0000256" key="5">
    <source>
        <dbReference type="ARBA" id="ARBA00022673"/>
    </source>
</evidence>
<evidence type="ECO:0000256" key="1">
    <source>
        <dbReference type="ARBA" id="ARBA00004448"/>
    </source>
</evidence>
<dbReference type="Proteomes" id="UP000677054">
    <property type="component" value="Unassembled WGS sequence"/>
</dbReference>
<keyword evidence="8 15" id="KW-0106">Calcium</keyword>
<keyword evidence="13 15" id="KW-0407">Ion channel</keyword>
<dbReference type="PANTHER" id="PTHR13462">
    <property type="entry name" value="CALCIUM UNIPORTER PROTEIN, MITOCHONDRIAL"/>
    <property type="match status" value="1"/>
</dbReference>
<organism evidence="17">
    <name type="scientific">Darwinula stevensoni</name>
    <dbReference type="NCBI Taxonomy" id="69355"/>
    <lineage>
        <taxon>Eukaryota</taxon>
        <taxon>Metazoa</taxon>
        <taxon>Ecdysozoa</taxon>
        <taxon>Arthropoda</taxon>
        <taxon>Crustacea</taxon>
        <taxon>Oligostraca</taxon>
        <taxon>Ostracoda</taxon>
        <taxon>Podocopa</taxon>
        <taxon>Podocopida</taxon>
        <taxon>Darwinulocopina</taxon>
        <taxon>Darwinuloidea</taxon>
        <taxon>Darwinulidae</taxon>
        <taxon>Darwinula</taxon>
    </lineage>
</organism>
<comment type="similarity">
    <text evidence="2 15">Belongs to the MCU (TC 1.A.77) family.</text>
</comment>
<comment type="function">
    <text evidence="15">Mitochondrial inner membrane calcium uniporter that mediates calcium uptake into mitochondria. Mitochondrial calcium homeostasis plays key roles in cellular physiology and regulates cell bioenergetics, cytoplasmic calcium signals and activation of cell death pathways.</text>
</comment>
<evidence type="ECO:0000256" key="9">
    <source>
        <dbReference type="ARBA" id="ARBA00022989"/>
    </source>
</evidence>
<proteinExistence type="inferred from homology"/>
<evidence type="ECO:0000259" key="16">
    <source>
        <dbReference type="Pfam" id="PF04678"/>
    </source>
</evidence>
<dbReference type="GO" id="GO:0015292">
    <property type="term" value="F:uniporter activity"/>
    <property type="evidence" value="ECO:0007669"/>
    <property type="project" value="UniProtKB-UniRule"/>
</dbReference>
<dbReference type="Pfam" id="PF04678">
    <property type="entry name" value="MCU"/>
    <property type="match status" value="1"/>
</dbReference>
<evidence type="ECO:0000256" key="2">
    <source>
        <dbReference type="ARBA" id="ARBA00005653"/>
    </source>
</evidence>
<evidence type="ECO:0000256" key="10">
    <source>
        <dbReference type="ARBA" id="ARBA00023065"/>
    </source>
</evidence>
<gene>
    <name evidence="17" type="ORF">DSTB1V02_LOCUS2248</name>
</gene>